<dbReference type="SUPFAM" id="SSF52540">
    <property type="entry name" value="P-loop containing nucleoside triphosphate hydrolases"/>
    <property type="match status" value="1"/>
</dbReference>
<reference evidence="4" key="1">
    <citation type="submission" date="2021-03" db="EMBL/GenBank/DDBJ databases">
        <authorList>
            <person name="Bekaert M."/>
        </authorList>
    </citation>
    <scope>NUCLEOTIDE SEQUENCE</scope>
</reference>
<proteinExistence type="inferred from homology"/>
<dbReference type="EC" id="2.8.2.-" evidence="4"/>
<evidence type="ECO:0000256" key="1">
    <source>
        <dbReference type="ARBA" id="ARBA00005771"/>
    </source>
</evidence>
<protein>
    <submittedName>
        <fullName evidence="4">SULT6B1</fullName>
        <ecNumber evidence="4">2.8.2.-</ecNumber>
    </submittedName>
</protein>
<comment type="similarity">
    <text evidence="1">Belongs to the sulfotransferase 1 family.</text>
</comment>
<feature type="domain" description="Sulfotransferase" evidence="3">
    <location>
        <begin position="104"/>
        <end position="303"/>
    </location>
</feature>
<organism evidence="4 5">
    <name type="scientific">Mytilus edulis</name>
    <name type="common">Blue mussel</name>
    <dbReference type="NCBI Taxonomy" id="6550"/>
    <lineage>
        <taxon>Eukaryota</taxon>
        <taxon>Metazoa</taxon>
        <taxon>Spiralia</taxon>
        <taxon>Lophotrochozoa</taxon>
        <taxon>Mollusca</taxon>
        <taxon>Bivalvia</taxon>
        <taxon>Autobranchia</taxon>
        <taxon>Pteriomorphia</taxon>
        <taxon>Mytilida</taxon>
        <taxon>Mytiloidea</taxon>
        <taxon>Mytilidae</taxon>
        <taxon>Mytilinae</taxon>
        <taxon>Mytilus</taxon>
    </lineage>
</organism>
<dbReference type="InterPro" id="IPR000863">
    <property type="entry name" value="Sulfotransferase_dom"/>
</dbReference>
<dbReference type="InterPro" id="IPR027417">
    <property type="entry name" value="P-loop_NTPase"/>
</dbReference>
<sequence length="340" mass="40093">MDYPVAPDITLLLLDRPSSEVSPYYKDLYARRFIQRTDSGIAGLKRRHLETEIYLSQNREEWDSSMYPEELFPKKVSKLTEMQTFHPAVNEVIDFKPNSALSAGTHWVHEIITMLVDHTTEYNSRDATLKIHLDFMTDFQLLESETRRRILHSHLPWSFLPSKHKDEKAKVVYVNRNPKDRHASQYNWLKQMNGVPPDFTWKQYYEDMVINDRLLTGWFNYTKEMTKAARNHKNVHCVLFEDLKLRPIETIKQIAEFLEVPFDDQFIAEVADKNVFRKLKDYKQDATVAISRDYKSVLFRKGKYQEITSQCCLEKGKLETGKTGLRSPKMNNLTQCTKKK</sequence>
<keyword evidence="5" id="KW-1185">Reference proteome</keyword>
<dbReference type="Gene3D" id="3.40.50.300">
    <property type="entry name" value="P-loop containing nucleotide triphosphate hydrolases"/>
    <property type="match status" value="1"/>
</dbReference>
<dbReference type="AlphaFoldDB" id="A0A8S3QZ29"/>
<dbReference type="Proteomes" id="UP000683360">
    <property type="component" value="Unassembled WGS sequence"/>
</dbReference>
<dbReference type="PANTHER" id="PTHR11783">
    <property type="entry name" value="SULFOTRANSFERASE SULT"/>
    <property type="match status" value="1"/>
</dbReference>
<dbReference type="Pfam" id="PF00685">
    <property type="entry name" value="Sulfotransfer_1"/>
    <property type="match status" value="1"/>
</dbReference>
<evidence type="ECO:0000256" key="2">
    <source>
        <dbReference type="ARBA" id="ARBA00022679"/>
    </source>
</evidence>
<evidence type="ECO:0000313" key="4">
    <source>
        <dbReference type="EMBL" id="CAG2199541.1"/>
    </source>
</evidence>
<evidence type="ECO:0000313" key="5">
    <source>
        <dbReference type="Proteomes" id="UP000683360"/>
    </source>
</evidence>
<accession>A0A8S3QZ29</accession>
<dbReference type="GO" id="GO:0008146">
    <property type="term" value="F:sulfotransferase activity"/>
    <property type="evidence" value="ECO:0007669"/>
    <property type="project" value="InterPro"/>
</dbReference>
<evidence type="ECO:0000259" key="3">
    <source>
        <dbReference type="Pfam" id="PF00685"/>
    </source>
</evidence>
<comment type="caution">
    <text evidence="4">The sequence shown here is derived from an EMBL/GenBank/DDBJ whole genome shotgun (WGS) entry which is preliminary data.</text>
</comment>
<dbReference type="OrthoDB" id="6064773at2759"/>
<keyword evidence="2 4" id="KW-0808">Transferase</keyword>
<name>A0A8S3QZ29_MYTED</name>
<gene>
    <name evidence="4" type="ORF">MEDL_14232</name>
</gene>
<dbReference type="EMBL" id="CAJPWZ010000722">
    <property type="protein sequence ID" value="CAG2199541.1"/>
    <property type="molecule type" value="Genomic_DNA"/>
</dbReference>